<evidence type="ECO:0000313" key="1">
    <source>
        <dbReference type="EMBL" id="PNT64820.1"/>
    </source>
</evidence>
<gene>
    <name evidence="1" type="ORF">BRADI_4g33495v3</name>
</gene>
<evidence type="ECO:0000313" key="2">
    <source>
        <dbReference type="EnsemblPlants" id="PNT64820"/>
    </source>
</evidence>
<organism evidence="1">
    <name type="scientific">Brachypodium distachyon</name>
    <name type="common">Purple false brome</name>
    <name type="synonym">Trachynia distachya</name>
    <dbReference type="NCBI Taxonomy" id="15368"/>
    <lineage>
        <taxon>Eukaryota</taxon>
        <taxon>Viridiplantae</taxon>
        <taxon>Streptophyta</taxon>
        <taxon>Embryophyta</taxon>
        <taxon>Tracheophyta</taxon>
        <taxon>Spermatophyta</taxon>
        <taxon>Magnoliopsida</taxon>
        <taxon>Liliopsida</taxon>
        <taxon>Poales</taxon>
        <taxon>Poaceae</taxon>
        <taxon>BOP clade</taxon>
        <taxon>Pooideae</taxon>
        <taxon>Stipodae</taxon>
        <taxon>Brachypodieae</taxon>
        <taxon>Brachypodium</taxon>
    </lineage>
</organism>
<protein>
    <submittedName>
        <fullName evidence="1 2">Uncharacterized protein</fullName>
    </submittedName>
</protein>
<reference evidence="1" key="2">
    <citation type="submission" date="2017-06" db="EMBL/GenBank/DDBJ databases">
        <title>WGS assembly of Brachypodium distachyon.</title>
        <authorList>
            <consortium name="The International Brachypodium Initiative"/>
            <person name="Lucas S."/>
            <person name="Harmon-Smith M."/>
            <person name="Lail K."/>
            <person name="Tice H."/>
            <person name="Grimwood J."/>
            <person name="Bruce D."/>
            <person name="Barry K."/>
            <person name="Shu S."/>
            <person name="Lindquist E."/>
            <person name="Wang M."/>
            <person name="Pitluck S."/>
            <person name="Vogel J.P."/>
            <person name="Garvin D.F."/>
            <person name="Mockler T.C."/>
            <person name="Schmutz J."/>
            <person name="Rokhsar D."/>
            <person name="Bevan M.W."/>
        </authorList>
    </citation>
    <scope>NUCLEOTIDE SEQUENCE</scope>
    <source>
        <strain evidence="1">Bd21</strain>
    </source>
</reference>
<dbReference type="EMBL" id="CM000883">
    <property type="protein sequence ID" value="PNT64820.1"/>
    <property type="molecule type" value="Genomic_DNA"/>
</dbReference>
<sequence>MVWVMGGRVAAVASQLVRNGSWPGIRISFQVHDFRTHNSNTRSVPKTTTSILERRSRKILC</sequence>
<accession>A0A2K2CS16</accession>
<dbReference type="EnsemblPlants" id="PNT64820">
    <property type="protein sequence ID" value="PNT64820"/>
    <property type="gene ID" value="BRADI_4g33495v3"/>
</dbReference>
<reference evidence="1 2" key="1">
    <citation type="journal article" date="2010" name="Nature">
        <title>Genome sequencing and analysis of the model grass Brachypodium distachyon.</title>
        <authorList>
            <consortium name="International Brachypodium Initiative"/>
        </authorList>
    </citation>
    <scope>NUCLEOTIDE SEQUENCE [LARGE SCALE GENOMIC DNA]</scope>
    <source>
        <strain evidence="1 2">Bd21</strain>
    </source>
</reference>
<keyword evidence="3" id="KW-1185">Reference proteome</keyword>
<dbReference type="Proteomes" id="UP000008810">
    <property type="component" value="Chromosome 4"/>
</dbReference>
<name>A0A2K2CS16_BRADI</name>
<proteinExistence type="predicted"/>
<dbReference type="AlphaFoldDB" id="A0A2K2CS16"/>
<dbReference type="InParanoid" id="A0A2K2CS16"/>
<reference evidence="2" key="3">
    <citation type="submission" date="2018-08" db="UniProtKB">
        <authorList>
            <consortium name="EnsemblPlants"/>
        </authorList>
    </citation>
    <scope>IDENTIFICATION</scope>
    <source>
        <strain evidence="2">cv. Bd21</strain>
    </source>
</reference>
<dbReference type="Gramene" id="PNT64820">
    <property type="protein sequence ID" value="PNT64820"/>
    <property type="gene ID" value="BRADI_4g33495v3"/>
</dbReference>
<evidence type="ECO:0000313" key="3">
    <source>
        <dbReference type="Proteomes" id="UP000008810"/>
    </source>
</evidence>